<name>A0A0G4FDA4_VITBC</name>
<dbReference type="VEuPathDB" id="CryptoDB:Vbra_9036"/>
<gene>
    <name evidence="1" type="ORF">Vbra_9036</name>
</gene>
<sequence>MLITAADPFIAWINFGIQPGNSQSVHVKITNSEAPAAGVPHDAFFAQRFPRTAAKVCRVLGPIAAIVLDGQAP</sequence>
<dbReference type="EMBL" id="CDMY01000410">
    <property type="protein sequence ID" value="CEM11147.1"/>
    <property type="molecule type" value="Genomic_DNA"/>
</dbReference>
<protein>
    <submittedName>
        <fullName evidence="1">Uncharacterized protein</fullName>
    </submittedName>
</protein>
<dbReference type="InParanoid" id="A0A0G4FDA4"/>
<organism evidence="1 2">
    <name type="scientific">Vitrella brassicaformis (strain CCMP3155)</name>
    <dbReference type="NCBI Taxonomy" id="1169540"/>
    <lineage>
        <taxon>Eukaryota</taxon>
        <taxon>Sar</taxon>
        <taxon>Alveolata</taxon>
        <taxon>Colpodellida</taxon>
        <taxon>Vitrellaceae</taxon>
        <taxon>Vitrella</taxon>
    </lineage>
</organism>
<reference evidence="1 2" key="1">
    <citation type="submission" date="2014-11" db="EMBL/GenBank/DDBJ databases">
        <authorList>
            <person name="Zhu J."/>
            <person name="Qi W."/>
            <person name="Song R."/>
        </authorList>
    </citation>
    <scope>NUCLEOTIDE SEQUENCE [LARGE SCALE GENOMIC DNA]</scope>
</reference>
<keyword evidence="2" id="KW-1185">Reference proteome</keyword>
<evidence type="ECO:0000313" key="1">
    <source>
        <dbReference type="EMBL" id="CEM11147.1"/>
    </source>
</evidence>
<proteinExistence type="predicted"/>
<dbReference type="Proteomes" id="UP000041254">
    <property type="component" value="Unassembled WGS sequence"/>
</dbReference>
<dbReference type="AlphaFoldDB" id="A0A0G4FDA4"/>
<accession>A0A0G4FDA4</accession>
<evidence type="ECO:0000313" key="2">
    <source>
        <dbReference type="Proteomes" id="UP000041254"/>
    </source>
</evidence>